<dbReference type="HOGENOM" id="CLU_045011_19_3_10"/>
<dbReference type="eggNOG" id="COG0546">
    <property type="taxonomic scope" value="Bacteria"/>
</dbReference>
<dbReference type="KEGG" id="paa:Paes_0868"/>
<dbReference type="Gene3D" id="3.40.50.1000">
    <property type="entry name" value="HAD superfamily/HAD-like"/>
    <property type="match status" value="1"/>
</dbReference>
<name>B4S776_PROA2</name>
<comment type="catalytic activity">
    <reaction evidence="1">
        <text>2-phosphoglycolate + H2O = glycolate + phosphate</text>
        <dbReference type="Rhea" id="RHEA:14369"/>
        <dbReference type="ChEBI" id="CHEBI:15377"/>
        <dbReference type="ChEBI" id="CHEBI:29805"/>
        <dbReference type="ChEBI" id="CHEBI:43474"/>
        <dbReference type="ChEBI" id="CHEBI:58033"/>
        <dbReference type="EC" id="3.1.3.18"/>
    </reaction>
</comment>
<proteinExistence type="inferred from homology"/>
<evidence type="ECO:0000256" key="1">
    <source>
        <dbReference type="ARBA" id="ARBA00000830"/>
    </source>
</evidence>
<dbReference type="InterPro" id="IPR036412">
    <property type="entry name" value="HAD-like_sf"/>
</dbReference>
<gene>
    <name evidence="5" type="ordered locus">Paes_0868</name>
</gene>
<organism evidence="5 6">
    <name type="scientific">Prosthecochloris aestuarii (strain DSM 271 / SK 413)</name>
    <dbReference type="NCBI Taxonomy" id="290512"/>
    <lineage>
        <taxon>Bacteria</taxon>
        <taxon>Pseudomonadati</taxon>
        <taxon>Chlorobiota</taxon>
        <taxon>Chlorobiia</taxon>
        <taxon>Chlorobiales</taxon>
        <taxon>Chlorobiaceae</taxon>
        <taxon>Prosthecochloris</taxon>
    </lineage>
</organism>
<dbReference type="PANTHER" id="PTHR43434:SF1">
    <property type="entry name" value="PHOSPHOGLYCOLATE PHOSPHATASE"/>
    <property type="match status" value="1"/>
</dbReference>
<dbReference type="NCBIfam" id="TIGR01549">
    <property type="entry name" value="HAD-SF-IA-v1"/>
    <property type="match status" value="1"/>
</dbReference>
<dbReference type="STRING" id="290512.Paes_0868"/>
<dbReference type="NCBIfam" id="TIGR01509">
    <property type="entry name" value="HAD-SF-IA-v3"/>
    <property type="match status" value="1"/>
</dbReference>
<dbReference type="Proteomes" id="UP000002725">
    <property type="component" value="Chromosome"/>
</dbReference>
<reference evidence="5" key="1">
    <citation type="submission" date="2008-06" db="EMBL/GenBank/DDBJ databases">
        <title>Complete sequence of chromosome of Prosthecochloris aestuarii DSM 271.</title>
        <authorList>
            <consortium name="US DOE Joint Genome Institute"/>
            <person name="Lucas S."/>
            <person name="Copeland A."/>
            <person name="Lapidus A."/>
            <person name="Glavina del Rio T."/>
            <person name="Dalin E."/>
            <person name="Tice H."/>
            <person name="Bruce D."/>
            <person name="Goodwin L."/>
            <person name="Pitluck S."/>
            <person name="Schmutz J."/>
            <person name="Larimer F."/>
            <person name="Land M."/>
            <person name="Hauser L."/>
            <person name="Kyrpides N."/>
            <person name="Anderson I."/>
            <person name="Liu Z."/>
            <person name="Li T."/>
            <person name="Zhao F."/>
            <person name="Overmann J."/>
            <person name="Bryant D.A."/>
            <person name="Richardson P."/>
        </authorList>
    </citation>
    <scope>NUCLEOTIDE SEQUENCE [LARGE SCALE GENOMIC DNA]</scope>
    <source>
        <strain evidence="5">DSM 271</strain>
    </source>
</reference>
<evidence type="ECO:0000313" key="6">
    <source>
        <dbReference type="Proteomes" id="UP000002725"/>
    </source>
</evidence>
<dbReference type="InterPro" id="IPR006439">
    <property type="entry name" value="HAD-SF_hydro_IA"/>
</dbReference>
<dbReference type="AlphaFoldDB" id="B4S776"/>
<evidence type="ECO:0000313" key="5">
    <source>
        <dbReference type="EMBL" id="ACF45913.1"/>
    </source>
</evidence>
<dbReference type="SUPFAM" id="SSF56784">
    <property type="entry name" value="HAD-like"/>
    <property type="match status" value="1"/>
</dbReference>
<keyword evidence="5" id="KW-0378">Hydrolase</keyword>
<evidence type="ECO:0000256" key="4">
    <source>
        <dbReference type="ARBA" id="ARBA00013078"/>
    </source>
</evidence>
<dbReference type="RefSeq" id="WP_012505450.1">
    <property type="nucleotide sequence ID" value="NC_011059.1"/>
</dbReference>
<dbReference type="PANTHER" id="PTHR43434">
    <property type="entry name" value="PHOSPHOGLYCOLATE PHOSPHATASE"/>
    <property type="match status" value="1"/>
</dbReference>
<keyword evidence="6" id="KW-1185">Reference proteome</keyword>
<dbReference type="InterPro" id="IPR023214">
    <property type="entry name" value="HAD_sf"/>
</dbReference>
<dbReference type="GO" id="GO:0006281">
    <property type="term" value="P:DNA repair"/>
    <property type="evidence" value="ECO:0007669"/>
    <property type="project" value="TreeGrafter"/>
</dbReference>
<dbReference type="Gene3D" id="1.10.150.240">
    <property type="entry name" value="Putative phosphatase, domain 2"/>
    <property type="match status" value="1"/>
</dbReference>
<dbReference type="FunFam" id="3.40.50.1000:FF:000022">
    <property type="entry name" value="Phosphoglycolate phosphatase"/>
    <property type="match status" value="1"/>
</dbReference>
<dbReference type="SFLD" id="SFLDS00003">
    <property type="entry name" value="Haloacid_Dehalogenase"/>
    <property type="match status" value="1"/>
</dbReference>
<dbReference type="SFLD" id="SFLDG01129">
    <property type="entry name" value="C1.5:_HAD__Beta-PGM__Phosphata"/>
    <property type="match status" value="1"/>
</dbReference>
<comment type="similarity">
    <text evidence="3">Belongs to the HAD-like hydrolase superfamily. CbbY/CbbZ/Gph/YieH family.</text>
</comment>
<protein>
    <recommendedName>
        <fullName evidence="4">phosphoglycolate phosphatase</fullName>
        <ecNumber evidence="4">3.1.3.18</ecNumber>
    </recommendedName>
</protein>
<dbReference type="EC" id="3.1.3.18" evidence="4"/>
<dbReference type="InterPro" id="IPR050155">
    <property type="entry name" value="HAD-like_hydrolase_sf"/>
</dbReference>
<dbReference type="GO" id="GO:0005829">
    <property type="term" value="C:cytosol"/>
    <property type="evidence" value="ECO:0007669"/>
    <property type="project" value="TreeGrafter"/>
</dbReference>
<dbReference type="Pfam" id="PF13419">
    <property type="entry name" value="HAD_2"/>
    <property type="match status" value="1"/>
</dbReference>
<dbReference type="InterPro" id="IPR023198">
    <property type="entry name" value="PGP-like_dom2"/>
</dbReference>
<dbReference type="EMBL" id="CP001108">
    <property type="protein sequence ID" value="ACF45913.1"/>
    <property type="molecule type" value="Genomic_DNA"/>
</dbReference>
<dbReference type="InterPro" id="IPR041492">
    <property type="entry name" value="HAD_2"/>
</dbReference>
<evidence type="ECO:0000256" key="2">
    <source>
        <dbReference type="ARBA" id="ARBA00004818"/>
    </source>
</evidence>
<accession>B4S776</accession>
<dbReference type="SFLD" id="SFLDG01135">
    <property type="entry name" value="C1.5.6:_HAD__Beta-PGM__Phospha"/>
    <property type="match status" value="1"/>
</dbReference>
<sequence>MKYRLVVFDFDGTLADSEESIMYAMECVARDFVIAGVDRARVKQGIGLPLQQGLEMALGLDPVKVPAAVELYRQYYNDVAFDKTRLFPGVKKSLERLVRNGVLLAVASSKSTHGLEAMMRFLGLFDFFSFVAGAQDVERPKPAPDMVKLALKVLDVRPQDCLVVGDTVFDIEMGQRASADTCAVTYGHHSVDELRSFNPTFMIDSFAHIVSIADDGDGHCLLAQGSQ</sequence>
<comment type="pathway">
    <text evidence="2">Organic acid metabolism; glycolate biosynthesis; glycolate from 2-phosphoglycolate: step 1/1.</text>
</comment>
<dbReference type="GO" id="GO:0008967">
    <property type="term" value="F:phosphoglycolate phosphatase activity"/>
    <property type="evidence" value="ECO:0007669"/>
    <property type="project" value="UniProtKB-EC"/>
</dbReference>
<dbReference type="PRINTS" id="PR00413">
    <property type="entry name" value="HADHALOGNASE"/>
</dbReference>
<evidence type="ECO:0000256" key="3">
    <source>
        <dbReference type="ARBA" id="ARBA00006171"/>
    </source>
</evidence>